<evidence type="ECO:0000313" key="2">
    <source>
        <dbReference type="Proteomes" id="UP000001425"/>
    </source>
</evidence>
<dbReference type="PaxDb" id="1148-1001480"/>
<reference evidence="1 2" key="1">
    <citation type="journal article" date="1995" name="DNA Res.">
        <title>Sequence analysis of the genome of the unicellular cyanobacterium Synechocystis sp. strain PCC6803. I. Sequence features in the 1 Mb region from map positions 64% to 92% of the genome.</title>
        <authorList>
            <person name="Kaneko T."/>
            <person name="Tanaka A."/>
            <person name="Sato S."/>
            <person name="Kotani H."/>
            <person name="Sazuka T."/>
            <person name="Miyajima N."/>
            <person name="Sugiura M."/>
            <person name="Tabata S."/>
        </authorList>
    </citation>
    <scope>NUCLEOTIDE SEQUENCE [LARGE SCALE GENOMIC DNA]</scope>
    <source>
        <strain evidence="2">ATCC 27184 / PCC 6803 / Kazusa</strain>
    </source>
</reference>
<evidence type="ECO:0000313" key="1">
    <source>
        <dbReference type="EMBL" id="BAA10106.1"/>
    </source>
</evidence>
<dbReference type="eggNOG" id="ENOG5030HRK">
    <property type="taxonomic scope" value="Bacteria"/>
</dbReference>
<dbReference type="STRING" id="1148.gene:10499598"/>
<sequence>MPKPDPFQSLVRGFVRDLIDAVNGQEREKKVTLGESFPSGQKHPESWYQKRLAKKLGGDIEVQTPVGRIDILTKTEIIEVKTAKNWKAAIGQVKSYGRYYTNHSLRIHLFGAIKPSQLILIKQTCKDEGIALTHEEISL</sequence>
<organism evidence="1 2">
    <name type="scientific">Synechocystis sp. (strain ATCC 27184 / PCC 6803 / Kazusa)</name>
    <dbReference type="NCBI Taxonomy" id="1111708"/>
    <lineage>
        <taxon>Bacteria</taxon>
        <taxon>Bacillati</taxon>
        <taxon>Cyanobacteriota</taxon>
        <taxon>Cyanophyceae</taxon>
        <taxon>Synechococcales</taxon>
        <taxon>Merismopediaceae</taxon>
        <taxon>Synechocystis</taxon>
    </lineage>
</organism>
<dbReference type="Gene3D" id="3.40.1350.10">
    <property type="match status" value="1"/>
</dbReference>
<dbReference type="InParanoid" id="Q55599"/>
<dbReference type="EMBL" id="BA000022">
    <property type="protein sequence ID" value="BAA10106.1"/>
    <property type="molecule type" value="Genomic_DNA"/>
</dbReference>
<dbReference type="PIR" id="S76128">
    <property type="entry name" value="S76128"/>
</dbReference>
<dbReference type="GO" id="GO:0003676">
    <property type="term" value="F:nucleic acid binding"/>
    <property type="evidence" value="ECO:0007669"/>
    <property type="project" value="InterPro"/>
</dbReference>
<dbReference type="InterPro" id="IPR011856">
    <property type="entry name" value="tRNA_endonuc-like_dom_sf"/>
</dbReference>
<keyword evidence="2" id="KW-1185">Reference proteome</keyword>
<gene>
    <name evidence="1" type="ordered locus">sll0328</name>
</gene>
<reference evidence="1 2" key="2">
    <citation type="journal article" date="1996" name="DNA Res.">
        <title>Sequence analysis of the genome of the unicellular cyanobacterium Synechocystis sp. strain PCC6803. II. Sequence determination of the entire genome and assignment of potential protein-coding regions.</title>
        <authorList>
            <person name="Kaneko T."/>
            <person name="Sato S."/>
            <person name="Kotani H."/>
            <person name="Tanaka A."/>
            <person name="Asamizu E."/>
            <person name="Nakamura Y."/>
            <person name="Miyajima N."/>
            <person name="Hirosawa M."/>
            <person name="Sugiura M."/>
            <person name="Sasamoto S."/>
            <person name="Kimura T."/>
            <person name="Hosouchi T."/>
            <person name="Matsuno A."/>
            <person name="Muraki A."/>
            <person name="Nakazaki N."/>
            <person name="Naruo K."/>
            <person name="Okumura S."/>
            <person name="Shimpo S."/>
            <person name="Takeuchi C."/>
            <person name="Wada T."/>
            <person name="Watanabe A."/>
            <person name="Yamada M."/>
            <person name="Yasuda M."/>
            <person name="Tabata S."/>
        </authorList>
    </citation>
    <scope>NUCLEOTIDE SEQUENCE [LARGE SCALE GENOMIC DNA]</scope>
    <source>
        <strain evidence="2">ATCC 27184 / PCC 6803 / Kazusa</strain>
    </source>
</reference>
<dbReference type="EnsemblBacteria" id="BAA10106">
    <property type="protein sequence ID" value="BAA10106"/>
    <property type="gene ID" value="BAA10106"/>
</dbReference>
<accession>Q55599</accession>
<protein>
    <submittedName>
        <fullName evidence="1">Sll0328 protein</fullName>
    </submittedName>
</protein>
<proteinExistence type="predicted"/>
<dbReference type="KEGG" id="syn:sll0328"/>
<dbReference type="AlphaFoldDB" id="Q55599"/>
<name>Q55599_SYNY3</name>
<dbReference type="Proteomes" id="UP000001425">
    <property type="component" value="Chromosome"/>
</dbReference>